<feature type="transmembrane region" description="Helical" evidence="1">
    <location>
        <begin position="161"/>
        <end position="179"/>
    </location>
</feature>
<comment type="caution">
    <text evidence="2">The sequence shown here is derived from an EMBL/GenBank/DDBJ whole genome shotgun (WGS) entry which is preliminary data.</text>
</comment>
<proteinExistence type="predicted"/>
<dbReference type="Proteomes" id="UP000638188">
    <property type="component" value="Unassembled WGS sequence"/>
</dbReference>
<name>A0ABQ1PRZ8_9GAMM</name>
<keyword evidence="1" id="KW-1133">Transmembrane helix</keyword>
<evidence type="ECO:0000313" key="3">
    <source>
        <dbReference type="Proteomes" id="UP000638188"/>
    </source>
</evidence>
<protein>
    <submittedName>
        <fullName evidence="2">Uncharacterized protein</fullName>
    </submittedName>
</protein>
<sequence>MPPSVEEAARALREIDAIKARAAGFQDYRAESDQLLLWGLAHAVGFALSGFFPAFILLIWLIVVPLSMGAGMLLARRAASEIPGISWRYLVLIGAIFTFMVLIHVVMWPLTPEQGSMVAPLFVSALYVMRGVQMRPRYLFIGGWLAVLLMTGFVFFQPVFWWWMTTVYGGSFIAFGIWLRRL</sequence>
<dbReference type="EMBL" id="BMFF01000004">
    <property type="protein sequence ID" value="GGD02328.1"/>
    <property type="molecule type" value="Genomic_DNA"/>
</dbReference>
<accession>A0ABQ1PRZ8</accession>
<evidence type="ECO:0000256" key="1">
    <source>
        <dbReference type="SAM" id="Phobius"/>
    </source>
</evidence>
<keyword evidence="1" id="KW-0812">Transmembrane</keyword>
<feature type="transmembrane region" description="Helical" evidence="1">
    <location>
        <begin position="138"/>
        <end position="155"/>
    </location>
</feature>
<dbReference type="RefSeq" id="WP_150276988.1">
    <property type="nucleotide sequence ID" value="NZ_BMFF01000004.1"/>
</dbReference>
<keyword evidence="1" id="KW-0472">Membrane</keyword>
<evidence type="ECO:0000313" key="2">
    <source>
        <dbReference type="EMBL" id="GGD02328.1"/>
    </source>
</evidence>
<gene>
    <name evidence="2" type="ORF">GCM10007418_21900</name>
</gene>
<reference evidence="3" key="1">
    <citation type="journal article" date="2019" name="Int. J. Syst. Evol. Microbiol.">
        <title>The Global Catalogue of Microorganisms (GCM) 10K type strain sequencing project: providing services to taxonomists for standard genome sequencing and annotation.</title>
        <authorList>
            <consortium name="The Broad Institute Genomics Platform"/>
            <consortium name="The Broad Institute Genome Sequencing Center for Infectious Disease"/>
            <person name="Wu L."/>
            <person name="Ma J."/>
        </authorList>
    </citation>
    <scope>NUCLEOTIDE SEQUENCE [LARGE SCALE GENOMIC DNA]</scope>
    <source>
        <strain evidence="3">CGMCC 1.12482</strain>
    </source>
</reference>
<feature type="transmembrane region" description="Helical" evidence="1">
    <location>
        <begin position="114"/>
        <end position="131"/>
    </location>
</feature>
<organism evidence="2 3">
    <name type="scientific">Halopseudomonas salina</name>
    <dbReference type="NCBI Taxonomy" id="1323744"/>
    <lineage>
        <taxon>Bacteria</taxon>
        <taxon>Pseudomonadati</taxon>
        <taxon>Pseudomonadota</taxon>
        <taxon>Gammaproteobacteria</taxon>
        <taxon>Pseudomonadales</taxon>
        <taxon>Pseudomonadaceae</taxon>
        <taxon>Halopseudomonas</taxon>
    </lineage>
</organism>
<keyword evidence="3" id="KW-1185">Reference proteome</keyword>
<feature type="transmembrane region" description="Helical" evidence="1">
    <location>
        <begin position="87"/>
        <end position="108"/>
    </location>
</feature>